<evidence type="ECO:0000313" key="8">
    <source>
        <dbReference type="Proteomes" id="UP000602745"/>
    </source>
</evidence>
<reference evidence="7" key="1">
    <citation type="journal article" date="2014" name="Int. J. Syst. Evol. Microbiol.">
        <title>Complete genome sequence of Corynebacterium casei LMG S-19264T (=DSM 44701T), isolated from a smear-ripened cheese.</title>
        <authorList>
            <consortium name="US DOE Joint Genome Institute (JGI-PGF)"/>
            <person name="Walter F."/>
            <person name="Albersmeier A."/>
            <person name="Kalinowski J."/>
            <person name="Ruckert C."/>
        </authorList>
    </citation>
    <scope>NUCLEOTIDE SEQUENCE</scope>
    <source>
        <strain evidence="7">CCM 7684</strain>
    </source>
</reference>
<dbReference type="PANTHER" id="PTHR43403">
    <property type="entry name" value="NAD-SPECIFIC GLUTAMATE DEHYDROGENASE"/>
    <property type="match status" value="1"/>
</dbReference>
<dbReference type="InterPro" id="IPR049056">
    <property type="entry name" value="NAD_Glu_DH_HM3"/>
</dbReference>
<dbReference type="InterPro" id="IPR036291">
    <property type="entry name" value="NAD(P)-bd_dom_sf"/>
</dbReference>
<dbReference type="InterPro" id="IPR049064">
    <property type="entry name" value="NAD_Glu_DH_ACT3"/>
</dbReference>
<evidence type="ECO:0000256" key="1">
    <source>
        <dbReference type="ARBA" id="ARBA00023002"/>
    </source>
</evidence>
<feature type="domain" description="NAD-glutamate dehydrogenase catalytic" evidence="2">
    <location>
        <begin position="727"/>
        <end position="1220"/>
    </location>
</feature>
<dbReference type="SUPFAM" id="SSF51735">
    <property type="entry name" value="NAD(P)-binding Rossmann-fold domains"/>
    <property type="match status" value="1"/>
</dbReference>
<dbReference type="InterPro" id="IPR007780">
    <property type="entry name" value="NAD_Glu_DH_bac"/>
</dbReference>
<dbReference type="RefSeq" id="WP_188407708.1">
    <property type="nucleotide sequence ID" value="NZ_BMCP01000001.1"/>
</dbReference>
<name>A0A8J2YEU7_9RHOB</name>
<dbReference type="InterPro" id="IPR024727">
    <property type="entry name" value="NAD_Glu_DH_N_ACT1"/>
</dbReference>
<dbReference type="GO" id="GO:0004352">
    <property type="term" value="F:glutamate dehydrogenase (NAD+) activity"/>
    <property type="evidence" value="ECO:0007669"/>
    <property type="project" value="InterPro"/>
</dbReference>
<dbReference type="GO" id="GO:0006538">
    <property type="term" value="P:L-glutamate catabolic process"/>
    <property type="evidence" value="ECO:0007669"/>
    <property type="project" value="InterPro"/>
</dbReference>
<dbReference type="InterPro" id="IPR049059">
    <property type="entry name" value="NAD_Glu_DH_HM1"/>
</dbReference>
<dbReference type="InterPro" id="IPR046346">
    <property type="entry name" value="Aminoacid_DH-like_N_sf"/>
</dbReference>
<dbReference type="Pfam" id="PF21073">
    <property type="entry name" value="GDH_HM1"/>
    <property type="match status" value="1"/>
</dbReference>
<dbReference type="InterPro" id="IPR048381">
    <property type="entry name" value="GDH_C"/>
</dbReference>
<dbReference type="InterPro" id="IPR049062">
    <property type="entry name" value="NAD_Glu_DH_ACT2"/>
</dbReference>
<feature type="domain" description="NAD-glutamate dehydrogenase ACT3" evidence="6">
    <location>
        <begin position="548"/>
        <end position="625"/>
    </location>
</feature>
<feature type="domain" description="NAD-specific glutamate dehydrogenase C-terminal" evidence="3">
    <location>
        <begin position="1265"/>
        <end position="1596"/>
    </location>
</feature>
<dbReference type="PANTHER" id="PTHR43403:SF1">
    <property type="entry name" value="NAD-SPECIFIC GLUTAMATE DEHYDROGENASE"/>
    <property type="match status" value="1"/>
</dbReference>
<sequence length="1601" mass="177307">MLLPGETLHRDRLKQAVALVEGDVPPSFGEALFDWTAPEDFAALAPNAIARLIAEAWQHLKSRRPGTHHVRVYNPELPAGAPEITVVEIINDDMPFLLDSVTGALGARGIDPRLVVHPILAVDRDASGALTAFKGDANREEAEGTARESLIHIHIDPIDAEDERSALADELDRTLIDVRVATSDWQAMTATIAATIADFRETPPPLPADEVAEAIAFLQWLVDDNFTFLGVREYTYAADAEGGHLAPRDETGLGILRDPELRLLRRGRELVAMTQEIRDFLHEPVPLIVTKASLRARVHRRSHLDYIGVKLYDDDGKLQGELRLVGLFTSTAYTVSARKIPLLRRKIDLVARKAGLDHESHSGKALMNVLESYPRDELFQIDPDLLYDFAFEVLSLYERPRVKALARLDKFDRFVSVMVYIPRDRYDSNVRSRVAHYLASIYEGRLSAYYPSFPEPALARVHYIIGRDEGETPKIDYATLQSGVAREVQTWSDRLRANLGAQHEGVQARALGLKYANAFSPAYQDLYGADVAVTDIATIQRLSADRPIAIDFLELPGESRERVHLRILSRGEALPLSTRVPMLENMGFRAVDERTDHIEPAGEEATFWLHDMTLERASGGEIKLDDQGERLEALFMAVIRGQAENDGYNALTLEARMGWRDIAMLRALSRYLRQVPVRYSQDYMWSVLIRHSAIVEKIIALFHLRFDPAVTDASVRAEEEKAILAQLETDLGMVASLDEDRILRRFINLVQSTLRTTFFQLEKDGRPHPVIAFKLDSHKVEGLPAPRPLYEIFAYSPRVEGVHLRFGKVARGGLRWSDRPQDFRTEVLGLVKAQQVKNAVIVPVGAKGGFVPKQLPAGPREAIFAEGTEAYKIFVSALLDLTDDIEGTEITHPELTVRHDGDDPYMVVAADKGTATFSDTANAISEDRDFWLGDAFASGGSAGYDHKGMGITARGAWEAVKRHFREMDRDIQSTPFTAVGVGDMSGDVFGNGMLLSQQTRLIAAFDHRDIFIDPNPDPATSFTERKRLFDLPRSSWQDYNPALISQGGGVFSRTAKSITLSAEAQAAIGLAKETATPQEVMNAILKAPVDLLWFGGIGTYIRASTETDDQVGDRANDPIRIAGSDVRAKVVGEGANLGVTQRGRIEAARKGIRINTDAIDNSAGVNTSDVEVNIKVALTTPMKDGRLPLEERNRLLADMTEEVSQLVLRNNYYQTLALSLTERRGLEDLSFERRLMQTLEGRKLLDRAVEFLPDDNTLAERAQNGQGLTRPELAVLIAYAKISLYDDLLLSSVPDDRYLGRELFRYFPTPMQQRFPDAIEGHRLRREIIATMLANSMINRCGPSLLARVADKTGADVAEIAGAFAATRDSYGLADINAAIDALDARISGDLQLQLYTEVQDLLLSRIVWFLRHVDFSGGLEAVVTRFRTGLEEVRENLNVALGKEAEDDRLSRIGTLEEAGVPRDLAQRIASLPALYAGPDIVLIAERTGKPIAEASATLFAVDAYFGMEELRASALTIQVPDYYERLAFDRALDMIANAQRGIAAEAINHGAGAAAVHTWSENRPEAPRVRQMVQEICSSGLTVAKLSVVASLLSDLVKG</sequence>
<organism evidence="7 8">
    <name type="scientific">Agaricicola taiwanensis</name>
    <dbReference type="NCBI Taxonomy" id="591372"/>
    <lineage>
        <taxon>Bacteria</taxon>
        <taxon>Pseudomonadati</taxon>
        <taxon>Pseudomonadota</taxon>
        <taxon>Alphaproteobacteria</taxon>
        <taxon>Rhodobacterales</taxon>
        <taxon>Paracoccaceae</taxon>
        <taxon>Agaricicola</taxon>
    </lineage>
</organism>
<evidence type="ECO:0000259" key="5">
    <source>
        <dbReference type="Pfam" id="PF21076"/>
    </source>
</evidence>
<dbReference type="Pfam" id="PF21074">
    <property type="entry name" value="GDH_C"/>
    <property type="match status" value="1"/>
</dbReference>
<dbReference type="GO" id="GO:0004069">
    <property type="term" value="F:L-aspartate:2-oxoglutarate aminotransferase activity"/>
    <property type="evidence" value="ECO:0007669"/>
    <property type="project" value="InterPro"/>
</dbReference>
<comment type="caution">
    <text evidence="7">The sequence shown here is derived from an EMBL/GenBank/DDBJ whole genome shotgun (WGS) entry which is preliminary data.</text>
</comment>
<dbReference type="Pfam" id="PF21075">
    <property type="entry name" value="GDH_ACT1"/>
    <property type="match status" value="1"/>
</dbReference>
<dbReference type="SUPFAM" id="SSF53223">
    <property type="entry name" value="Aminoacid dehydrogenase-like, N-terminal domain"/>
    <property type="match status" value="1"/>
</dbReference>
<dbReference type="Pfam" id="PF21078">
    <property type="entry name" value="GDH_HM3"/>
    <property type="match status" value="1"/>
</dbReference>
<dbReference type="PIRSF" id="PIRSF036761">
    <property type="entry name" value="GDH_Mll4104"/>
    <property type="match status" value="1"/>
</dbReference>
<reference evidence="7" key="2">
    <citation type="submission" date="2020-09" db="EMBL/GenBank/DDBJ databases">
        <authorList>
            <person name="Sun Q."/>
            <person name="Sedlacek I."/>
        </authorList>
    </citation>
    <scope>NUCLEOTIDE SEQUENCE</scope>
    <source>
        <strain evidence="7">CCM 7684</strain>
    </source>
</reference>
<dbReference type="Gene3D" id="3.40.50.720">
    <property type="entry name" value="NAD(P)-binding Rossmann-like Domain"/>
    <property type="match status" value="1"/>
</dbReference>
<evidence type="ECO:0000313" key="7">
    <source>
        <dbReference type="EMBL" id="GGE27513.1"/>
    </source>
</evidence>
<evidence type="ECO:0000259" key="4">
    <source>
        <dbReference type="Pfam" id="PF21075"/>
    </source>
</evidence>
<proteinExistence type="predicted"/>
<evidence type="ECO:0000259" key="6">
    <source>
        <dbReference type="Pfam" id="PF21077"/>
    </source>
</evidence>
<dbReference type="Pfam" id="PF05088">
    <property type="entry name" value="Bac_GDH_CD"/>
    <property type="match status" value="1"/>
</dbReference>
<protein>
    <submittedName>
        <fullName evidence="7">NAD-glutamate dehydrogenase</fullName>
    </submittedName>
</protein>
<dbReference type="Pfam" id="PF21077">
    <property type="entry name" value="GDH_ACT3"/>
    <property type="match status" value="1"/>
</dbReference>
<dbReference type="Pfam" id="PF21076">
    <property type="entry name" value="GDH_ACT2"/>
    <property type="match status" value="1"/>
</dbReference>
<feature type="domain" description="NAD-glutamate dehydrogenase ACT2" evidence="5">
    <location>
        <begin position="404"/>
        <end position="491"/>
    </location>
</feature>
<keyword evidence="8" id="KW-1185">Reference proteome</keyword>
<dbReference type="Pfam" id="PF21079">
    <property type="entry name" value="GDH_HM2"/>
    <property type="match status" value="1"/>
</dbReference>
<evidence type="ECO:0000259" key="2">
    <source>
        <dbReference type="Pfam" id="PF05088"/>
    </source>
</evidence>
<evidence type="ECO:0000259" key="3">
    <source>
        <dbReference type="Pfam" id="PF21074"/>
    </source>
</evidence>
<dbReference type="Proteomes" id="UP000602745">
    <property type="component" value="Unassembled WGS sequence"/>
</dbReference>
<keyword evidence="1" id="KW-0560">Oxidoreductase</keyword>
<accession>A0A8J2YEU7</accession>
<gene>
    <name evidence="7" type="ORF">GCM10007276_00830</name>
</gene>
<feature type="domain" description="NAD-glutamate dehydrogenase N-terminal ACT1" evidence="4">
    <location>
        <begin position="28"/>
        <end position="171"/>
    </location>
</feature>
<dbReference type="InterPro" id="IPR049058">
    <property type="entry name" value="NAD_Glu_DH_HM2"/>
</dbReference>
<dbReference type="InterPro" id="IPR028971">
    <property type="entry name" value="NAD-GDH_cat"/>
</dbReference>
<dbReference type="EMBL" id="BMCP01000001">
    <property type="protein sequence ID" value="GGE27513.1"/>
    <property type="molecule type" value="Genomic_DNA"/>
</dbReference>